<dbReference type="Proteomes" id="UP000193719">
    <property type="component" value="Unassembled WGS sequence"/>
</dbReference>
<dbReference type="Gene3D" id="3.40.190.10">
    <property type="entry name" value="Periplasmic binding protein-like II"/>
    <property type="match status" value="1"/>
</dbReference>
<proteinExistence type="predicted"/>
<dbReference type="InterPro" id="IPR001086">
    <property type="entry name" value="Preph_deHydtase"/>
</dbReference>
<keyword evidence="3" id="KW-1185">Reference proteome</keyword>
<dbReference type="OrthoDB" id="983542at2759"/>
<dbReference type="GO" id="GO:0009094">
    <property type="term" value="P:L-phenylalanine biosynthetic process"/>
    <property type="evidence" value="ECO:0007669"/>
    <property type="project" value="InterPro"/>
</dbReference>
<reference evidence="2 3" key="2">
    <citation type="submission" date="2016-08" db="EMBL/GenBank/DDBJ databases">
        <title>Pervasive Adenine N6-methylation of Active Genes in Fungi.</title>
        <authorList>
            <consortium name="DOE Joint Genome Institute"/>
            <person name="Mondo S.J."/>
            <person name="Dannebaum R.O."/>
            <person name="Kuo R.C."/>
            <person name="Labutti K."/>
            <person name="Haridas S."/>
            <person name="Kuo A."/>
            <person name="Salamov A."/>
            <person name="Ahrendt S.R."/>
            <person name="Lipzen A."/>
            <person name="Sullivan W."/>
            <person name="Andreopoulos W.B."/>
            <person name="Clum A."/>
            <person name="Lindquist E."/>
            <person name="Daum C."/>
            <person name="Ramamoorthy G.K."/>
            <person name="Gryganskyi A."/>
            <person name="Culley D."/>
            <person name="Magnuson J.K."/>
            <person name="James T.Y."/>
            <person name="O'Malley M.A."/>
            <person name="Stajich J.E."/>
            <person name="Spatafora J.W."/>
            <person name="Visel A."/>
            <person name="Grigoriev I.V."/>
        </authorList>
    </citation>
    <scope>NUCLEOTIDE SEQUENCE [LARGE SCALE GENOMIC DNA]</scope>
    <source>
        <strain evidence="3">finn</strain>
    </source>
</reference>
<evidence type="ECO:0000313" key="3">
    <source>
        <dbReference type="Proteomes" id="UP000193719"/>
    </source>
</evidence>
<evidence type="ECO:0000259" key="1">
    <source>
        <dbReference type="PROSITE" id="PS51171"/>
    </source>
</evidence>
<name>A0A1Y1V191_9FUNG</name>
<sequence length="81" mass="9121">MSHPQALRQTKCTREKNFKWLSELEVDDQAKAAKCLSEGQYPENYAVICRKNAGENVGLTLIAESIEDDPTNETTFGIFVK</sequence>
<accession>A0A1Y1V191</accession>
<dbReference type="GO" id="GO:0004664">
    <property type="term" value="F:prephenate dehydratase activity"/>
    <property type="evidence" value="ECO:0007669"/>
    <property type="project" value="InterPro"/>
</dbReference>
<evidence type="ECO:0000313" key="2">
    <source>
        <dbReference type="EMBL" id="ORX44872.1"/>
    </source>
</evidence>
<dbReference type="EMBL" id="MCFH01000043">
    <property type="protein sequence ID" value="ORX44872.1"/>
    <property type="molecule type" value="Genomic_DNA"/>
</dbReference>
<dbReference type="Pfam" id="PF00800">
    <property type="entry name" value="PDT"/>
    <property type="match status" value="1"/>
</dbReference>
<reference evidence="2 3" key="1">
    <citation type="submission" date="2016-08" db="EMBL/GenBank/DDBJ databases">
        <title>Genomes of anaerobic fungi encode conserved fungal cellulosomes for biomass hydrolysis.</title>
        <authorList>
            <consortium name="DOE Joint Genome Institute"/>
            <person name="Haitjema C.H."/>
            <person name="Gilmore S.P."/>
            <person name="Henske J.K."/>
            <person name="Solomon K.V."/>
            <person name="De Groot R."/>
            <person name="Kuo A."/>
            <person name="Mondo S.J."/>
            <person name="Salamov A.A."/>
            <person name="Labutti K."/>
            <person name="Zhao Z."/>
            <person name="Chiniquy J."/>
            <person name="Barry K."/>
            <person name="Brewer H.M."/>
            <person name="Purvine S.O."/>
            <person name="Wright A.T."/>
            <person name="Boxma B."/>
            <person name="Van Alen T."/>
            <person name="Hackstein J.H."/>
            <person name="Baker S.E."/>
            <person name="Grigoriev I.V."/>
            <person name="O'Malley M.A."/>
        </authorList>
    </citation>
    <scope>NUCLEOTIDE SEQUENCE [LARGE SCALE GENOMIC DNA]</scope>
    <source>
        <strain evidence="3">finn</strain>
    </source>
</reference>
<dbReference type="AlphaFoldDB" id="A0A1Y1V191"/>
<dbReference type="SUPFAM" id="SSF53850">
    <property type="entry name" value="Periplasmic binding protein-like II"/>
    <property type="match status" value="1"/>
</dbReference>
<organism evidence="2 3">
    <name type="scientific">Piromyces finnis</name>
    <dbReference type="NCBI Taxonomy" id="1754191"/>
    <lineage>
        <taxon>Eukaryota</taxon>
        <taxon>Fungi</taxon>
        <taxon>Fungi incertae sedis</taxon>
        <taxon>Chytridiomycota</taxon>
        <taxon>Chytridiomycota incertae sedis</taxon>
        <taxon>Neocallimastigomycetes</taxon>
        <taxon>Neocallimastigales</taxon>
        <taxon>Neocallimastigaceae</taxon>
        <taxon>Piromyces</taxon>
    </lineage>
</organism>
<comment type="caution">
    <text evidence="2">The sequence shown here is derived from an EMBL/GenBank/DDBJ whole genome shotgun (WGS) entry which is preliminary data.</text>
</comment>
<gene>
    <name evidence="2" type="ORF">BCR36DRAFT_585980</name>
</gene>
<protein>
    <recommendedName>
        <fullName evidence="1">Prephenate dehydratase domain-containing protein</fullName>
    </recommendedName>
</protein>
<dbReference type="PROSITE" id="PS51171">
    <property type="entry name" value="PREPHENATE_DEHYDR_3"/>
    <property type="match status" value="1"/>
</dbReference>
<feature type="domain" description="Prephenate dehydratase" evidence="1">
    <location>
        <begin position="1"/>
        <end position="81"/>
    </location>
</feature>
<dbReference type="STRING" id="1754191.A0A1Y1V191"/>